<dbReference type="EMBL" id="DS233024">
    <property type="protein sequence ID" value="EDS27580.1"/>
    <property type="molecule type" value="Genomic_DNA"/>
</dbReference>
<name>B0XGE9_CULQU</name>
<proteinExistence type="predicted"/>
<sequence length="99" mass="11518">MRPFATPPFAERCFPFLSLFSENFLAHGNNAKVNFCCDDKDDDDAVGRGKHLFTRLEEQRQWVWSDGTIRRRLSNYGAAFYYFLTRGKSGLFFSLFFPG</sequence>
<dbReference type="HOGENOM" id="CLU_2339451_0_0_1"/>
<dbReference type="VEuPathDB" id="VectorBase:CPIJ018585"/>
<accession>B0XGE9</accession>
<reference evidence="1" key="1">
    <citation type="submission" date="2007-03" db="EMBL/GenBank/DDBJ databases">
        <title>Annotation of Culex pipiens quinquefasciatus.</title>
        <authorList>
            <consortium name="The Broad Institute Genome Sequencing Platform"/>
            <person name="Atkinson P.W."/>
            <person name="Hemingway J."/>
            <person name="Christensen B.M."/>
            <person name="Higgs S."/>
            <person name="Kodira C."/>
            <person name="Hannick L."/>
            <person name="Megy K."/>
            <person name="O'Leary S."/>
            <person name="Pearson M."/>
            <person name="Haas B.J."/>
            <person name="Mauceli E."/>
            <person name="Wortman J.R."/>
            <person name="Lee N.H."/>
            <person name="Guigo R."/>
            <person name="Stanke M."/>
            <person name="Alvarado L."/>
            <person name="Amedeo P."/>
            <person name="Antoine C.H."/>
            <person name="Arensburger P."/>
            <person name="Bidwell S.L."/>
            <person name="Crawford M."/>
            <person name="Camaro F."/>
            <person name="Devon K."/>
            <person name="Engels R."/>
            <person name="Hammond M."/>
            <person name="Howarth C."/>
            <person name="Koehrsen M."/>
            <person name="Lawson D."/>
            <person name="Montgomery P."/>
            <person name="Nene V."/>
            <person name="Nusbaum C."/>
            <person name="Puiu D."/>
            <person name="Romero-Severson J."/>
            <person name="Severson D.W."/>
            <person name="Shumway M."/>
            <person name="Sisk P."/>
            <person name="Stolte C."/>
            <person name="Zeng Q."/>
            <person name="Eisenstadt E."/>
            <person name="Fraser-Liggett C."/>
            <person name="Strausberg R."/>
            <person name="Galagan J."/>
            <person name="Birren B."/>
            <person name="Collins F.H."/>
        </authorList>
    </citation>
    <scope>NUCLEOTIDE SEQUENCE [LARGE SCALE GENOMIC DNA]</scope>
    <source>
        <strain evidence="1">JHB</strain>
    </source>
</reference>
<dbReference type="KEGG" id="cqu:CpipJ_CPIJ018585"/>
<dbReference type="AlphaFoldDB" id="B0XGE9"/>
<evidence type="ECO:0000313" key="1">
    <source>
        <dbReference type="EMBL" id="EDS27580.1"/>
    </source>
</evidence>
<feature type="non-terminal residue" evidence="1">
    <location>
        <position position="99"/>
    </location>
</feature>
<dbReference type="InParanoid" id="B0XGE9"/>
<organism>
    <name type="scientific">Culex quinquefasciatus</name>
    <name type="common">Southern house mosquito</name>
    <name type="synonym">Culex pungens</name>
    <dbReference type="NCBI Taxonomy" id="7176"/>
    <lineage>
        <taxon>Eukaryota</taxon>
        <taxon>Metazoa</taxon>
        <taxon>Ecdysozoa</taxon>
        <taxon>Arthropoda</taxon>
        <taxon>Hexapoda</taxon>
        <taxon>Insecta</taxon>
        <taxon>Pterygota</taxon>
        <taxon>Neoptera</taxon>
        <taxon>Endopterygota</taxon>
        <taxon>Diptera</taxon>
        <taxon>Nematocera</taxon>
        <taxon>Culicoidea</taxon>
        <taxon>Culicidae</taxon>
        <taxon>Culicinae</taxon>
        <taxon>Culicini</taxon>
        <taxon>Culex</taxon>
        <taxon>Culex</taxon>
    </lineage>
</organism>
<gene>
    <name evidence="1" type="ORF">CpipJ_CPIJ018585</name>
</gene>
<protein>
    <submittedName>
        <fullName evidence="1">Uncharacterized protein</fullName>
    </submittedName>
</protein>